<dbReference type="Gene3D" id="3.20.20.70">
    <property type="entry name" value="Aldolase class I"/>
    <property type="match status" value="1"/>
</dbReference>
<keyword evidence="6 12" id="KW-0819">tRNA processing</keyword>
<comment type="catalytic activity">
    <reaction evidence="11">
        <text>a 5,6-dihydrouridine in tRNA + NAD(+) = a uridine in tRNA + NADH + H(+)</text>
        <dbReference type="Rhea" id="RHEA:54452"/>
        <dbReference type="Rhea" id="RHEA-COMP:13339"/>
        <dbReference type="Rhea" id="RHEA-COMP:13887"/>
        <dbReference type="ChEBI" id="CHEBI:15378"/>
        <dbReference type="ChEBI" id="CHEBI:57540"/>
        <dbReference type="ChEBI" id="CHEBI:57945"/>
        <dbReference type="ChEBI" id="CHEBI:65315"/>
        <dbReference type="ChEBI" id="CHEBI:74443"/>
    </reaction>
</comment>
<keyword evidence="7" id="KW-0521">NADP</keyword>
<keyword evidence="8" id="KW-0694">RNA-binding</keyword>
<evidence type="ECO:0000256" key="2">
    <source>
        <dbReference type="ARBA" id="ARBA00002790"/>
    </source>
</evidence>
<keyword evidence="5 12" id="KW-0288">FMN</keyword>
<evidence type="ECO:0000256" key="7">
    <source>
        <dbReference type="ARBA" id="ARBA00022857"/>
    </source>
</evidence>
<evidence type="ECO:0000256" key="3">
    <source>
        <dbReference type="ARBA" id="ARBA00022555"/>
    </source>
</evidence>
<evidence type="ECO:0000256" key="8">
    <source>
        <dbReference type="ARBA" id="ARBA00022884"/>
    </source>
</evidence>
<gene>
    <name evidence="14" type="primary">dusB</name>
    <name evidence="14" type="ORF">ACFSAG_05220</name>
</gene>
<dbReference type="Pfam" id="PF01207">
    <property type="entry name" value="Dus"/>
    <property type="match status" value="1"/>
</dbReference>
<evidence type="ECO:0000256" key="11">
    <source>
        <dbReference type="ARBA" id="ARBA00048802"/>
    </source>
</evidence>
<comment type="function">
    <text evidence="2 12">Catalyzes the synthesis of 5,6-dihydrouridine (D), a modified base found in the D-loop of most tRNAs, via the reduction of the C5-C6 double bond in target uridines.</text>
</comment>
<dbReference type="PIRSF" id="PIRSF006621">
    <property type="entry name" value="Dus"/>
    <property type="match status" value="1"/>
</dbReference>
<dbReference type="NCBIfam" id="TIGR00737">
    <property type="entry name" value="nifR3_yhdG"/>
    <property type="match status" value="1"/>
</dbReference>
<evidence type="ECO:0000313" key="14">
    <source>
        <dbReference type="EMBL" id="MFD1766240.1"/>
    </source>
</evidence>
<dbReference type="EC" id="1.3.1.-" evidence="12"/>
<proteinExistence type="inferred from homology"/>
<comment type="cofactor">
    <cofactor evidence="1 12">
        <name>FMN</name>
        <dbReference type="ChEBI" id="CHEBI:58210"/>
    </cofactor>
</comment>
<comment type="similarity">
    <text evidence="12">Belongs to the dus family.</text>
</comment>
<dbReference type="GO" id="GO:0016491">
    <property type="term" value="F:oxidoreductase activity"/>
    <property type="evidence" value="ECO:0007669"/>
    <property type="project" value="UniProtKB-KW"/>
</dbReference>
<dbReference type="PROSITE" id="PS01136">
    <property type="entry name" value="UPF0034"/>
    <property type="match status" value="1"/>
</dbReference>
<sequence>MKLKPIQIGPLEIECPVVLAPMTGVTDMPFRTLVRRFGSGLNVTEMIASQAMIRETRQSLQKAAWHMSEEPVSMQLAGCGPKEMAEAAKLNEDRGAAIIDINMGCPVKKVVNGDAGSALMRDLPLAASLIEATVKAVSVPVTVKMRMGWDHSSLNAPELAHIAEDLGAKLVTVHGRTRNQMYKGSADWAFVRKVKDAVKIPVIVNGDICTIEDADKALEQSGADGVMIGRGAYGKPWLLGQVMHWFNTGTRLPDPTLDVQYDLIVEHYRAMMEHYGEQVGVPCARKHIGWYTKGLVGSAEFRNKVNRIDDANEVLGELARFYEPLMSRSDVLRDAA</sequence>
<evidence type="ECO:0000256" key="6">
    <source>
        <dbReference type="ARBA" id="ARBA00022694"/>
    </source>
</evidence>
<keyword evidence="4 12" id="KW-0285">Flavoprotein</keyword>
<evidence type="ECO:0000256" key="9">
    <source>
        <dbReference type="ARBA" id="ARBA00023002"/>
    </source>
</evidence>
<evidence type="ECO:0000256" key="1">
    <source>
        <dbReference type="ARBA" id="ARBA00001917"/>
    </source>
</evidence>
<organism evidence="14 15">
    <name type="scientific">Sphingorhabdus buctiana</name>
    <dbReference type="NCBI Taxonomy" id="1508805"/>
    <lineage>
        <taxon>Bacteria</taxon>
        <taxon>Pseudomonadati</taxon>
        <taxon>Pseudomonadota</taxon>
        <taxon>Alphaproteobacteria</taxon>
        <taxon>Sphingomonadales</taxon>
        <taxon>Sphingomonadaceae</taxon>
        <taxon>Sphingorhabdus</taxon>
    </lineage>
</organism>
<dbReference type="InterPro" id="IPR024036">
    <property type="entry name" value="tRNA-dHydroUridine_Synthase_C"/>
</dbReference>
<dbReference type="InterPro" id="IPR004652">
    <property type="entry name" value="DusB-like"/>
</dbReference>
<feature type="domain" description="DUS-like FMN-binding" evidence="13">
    <location>
        <begin position="19"/>
        <end position="318"/>
    </location>
</feature>
<dbReference type="RefSeq" id="WP_381512110.1">
    <property type="nucleotide sequence ID" value="NZ_JBHUEL010000004.1"/>
</dbReference>
<dbReference type="Gene3D" id="1.10.1200.80">
    <property type="entry name" value="Putative flavin oxidoreducatase, domain 2"/>
    <property type="match status" value="1"/>
</dbReference>
<evidence type="ECO:0000313" key="15">
    <source>
        <dbReference type="Proteomes" id="UP001597215"/>
    </source>
</evidence>
<dbReference type="EMBL" id="JBHUEL010000004">
    <property type="protein sequence ID" value="MFD1766240.1"/>
    <property type="molecule type" value="Genomic_DNA"/>
</dbReference>
<dbReference type="InterPro" id="IPR013785">
    <property type="entry name" value="Aldolase_TIM"/>
</dbReference>
<evidence type="ECO:0000256" key="5">
    <source>
        <dbReference type="ARBA" id="ARBA00022643"/>
    </source>
</evidence>
<keyword evidence="3" id="KW-0820">tRNA-binding</keyword>
<accession>A0ABW4MD47</accession>
<reference evidence="15" key="1">
    <citation type="journal article" date="2019" name="Int. J. Syst. Evol. Microbiol.">
        <title>The Global Catalogue of Microorganisms (GCM) 10K type strain sequencing project: providing services to taxonomists for standard genome sequencing and annotation.</title>
        <authorList>
            <consortium name="The Broad Institute Genomics Platform"/>
            <consortium name="The Broad Institute Genome Sequencing Center for Infectious Disease"/>
            <person name="Wu L."/>
            <person name="Ma J."/>
        </authorList>
    </citation>
    <scope>NUCLEOTIDE SEQUENCE [LARGE SCALE GENOMIC DNA]</scope>
    <source>
        <strain evidence="15">CGMCC 1.12449</strain>
    </source>
</reference>
<dbReference type="InterPro" id="IPR035587">
    <property type="entry name" value="DUS-like_FMN-bd"/>
</dbReference>
<dbReference type="SUPFAM" id="SSF51395">
    <property type="entry name" value="FMN-linked oxidoreductases"/>
    <property type="match status" value="1"/>
</dbReference>
<evidence type="ECO:0000256" key="12">
    <source>
        <dbReference type="PIRNR" id="PIRNR006621"/>
    </source>
</evidence>
<comment type="catalytic activity">
    <reaction evidence="10">
        <text>a 5,6-dihydrouridine in tRNA + NADP(+) = a uridine in tRNA + NADPH + H(+)</text>
        <dbReference type="Rhea" id="RHEA:23624"/>
        <dbReference type="Rhea" id="RHEA-COMP:13339"/>
        <dbReference type="Rhea" id="RHEA-COMP:13887"/>
        <dbReference type="ChEBI" id="CHEBI:15378"/>
        <dbReference type="ChEBI" id="CHEBI:57783"/>
        <dbReference type="ChEBI" id="CHEBI:58349"/>
        <dbReference type="ChEBI" id="CHEBI:65315"/>
        <dbReference type="ChEBI" id="CHEBI:74443"/>
    </reaction>
</comment>
<name>A0ABW4MD47_9SPHN</name>
<evidence type="ECO:0000256" key="10">
    <source>
        <dbReference type="ARBA" id="ARBA00048205"/>
    </source>
</evidence>
<dbReference type="CDD" id="cd02801">
    <property type="entry name" value="DUS_like_FMN"/>
    <property type="match status" value="1"/>
</dbReference>
<dbReference type="InterPro" id="IPR001269">
    <property type="entry name" value="DUS_fam"/>
</dbReference>
<dbReference type="PANTHER" id="PTHR45846:SF1">
    <property type="entry name" value="TRNA-DIHYDROURIDINE(47) SYNTHASE [NAD(P)(+)]-LIKE"/>
    <property type="match status" value="1"/>
</dbReference>
<dbReference type="Proteomes" id="UP001597215">
    <property type="component" value="Unassembled WGS sequence"/>
</dbReference>
<dbReference type="PANTHER" id="PTHR45846">
    <property type="entry name" value="TRNA-DIHYDROURIDINE(47) SYNTHASE [NAD(P)(+)]-LIKE"/>
    <property type="match status" value="1"/>
</dbReference>
<evidence type="ECO:0000259" key="13">
    <source>
        <dbReference type="Pfam" id="PF01207"/>
    </source>
</evidence>
<evidence type="ECO:0000256" key="4">
    <source>
        <dbReference type="ARBA" id="ARBA00022630"/>
    </source>
</evidence>
<comment type="caution">
    <text evidence="14">The sequence shown here is derived from an EMBL/GenBank/DDBJ whole genome shotgun (WGS) entry which is preliminary data.</text>
</comment>
<keyword evidence="15" id="KW-1185">Reference proteome</keyword>
<protein>
    <recommendedName>
        <fullName evidence="12">tRNA-dihydrouridine synthase</fullName>
        <ecNumber evidence="12">1.3.1.-</ecNumber>
    </recommendedName>
</protein>
<dbReference type="InterPro" id="IPR018517">
    <property type="entry name" value="tRNA_hU_synthase_CS"/>
</dbReference>
<keyword evidence="9 12" id="KW-0560">Oxidoreductase</keyword>